<evidence type="ECO:0000256" key="4">
    <source>
        <dbReference type="SAM" id="Phobius"/>
    </source>
</evidence>
<keyword evidence="2" id="KW-0456">Lyase</keyword>
<keyword evidence="4" id="KW-1133">Transmembrane helix</keyword>
<dbReference type="eggNOG" id="KOG2419">
    <property type="taxonomic scope" value="Eukaryota"/>
</dbReference>
<dbReference type="AlphaFoldDB" id="A0A0L0D4W1"/>
<gene>
    <name evidence="5" type="ORF">AMSG_02795</name>
</gene>
<dbReference type="PANTHER" id="PTHR10067:SF17">
    <property type="entry name" value="PHOSPHATIDYLSERINE DECARBOXYLASE PROENZYME 2"/>
    <property type="match status" value="1"/>
</dbReference>
<dbReference type="RefSeq" id="XP_013760636.1">
    <property type="nucleotide sequence ID" value="XM_013905182.1"/>
</dbReference>
<sequence>MVAVALLVGQAQGVGLLRITVGSAGSLEMTTCSSSACSDATVLYSGKLDGGLGAPSSGLGSWSGEAFAGPQLAAPVPLAVIDSLIAPTHPSWQSGSVALAALGAPLDVANTIVRPVLGNVTFSLGAVGNIPQVAHVVRVGGPAGVLANSVAVCGEALPVVAARGDVLNCQVLVPGNGSYPLTVTFAAASELATGSAGVFDVSVPAGGAAWVLDAVAGAPGARDGLAAVGAGRVAATKADTAAYLDIQQWNEDRQARVRVMVGVMYALIAIVMTLAALNAAVWQAWMFPMFLAAPAMWWFATLFVGMHALSWMGGFGAWALTSGLLVLYGMIAPIVYCCIRMRVRKKSKARIAPSPTELSTVSEQEEAAKTPSGSYSSQCSSSGSVESPSRDEASGSESDHEYESDDDGDVSARSARSSATLSELANYTRRPAPLSKIQKTALLMVLGVVAVATATAVTVFMVWDLKTYKVTIRESRTTLVEYQPQLIAKSIQLVYGFERMAKIIRFGFVLRAQSKACGVYFKQRLTSNEDKKVRIADAFITKYGIDMSLFNRTEYWQFDSVNDWFIRRLRDGARPLASPGSTAVISSVADCRLTVFNSIDRDVSFWLKGEDFSVYRLLDSNLDLTLQFAGGSMALFRLAPADYHRTHSPIAGTITAQFSVKSTLYSVNADAVRSGCGAVYNDRVITIIDSGVPGRKVAFVAIGATCVGSVAMMKGVGATVTRGEDISNFQFGGSTVAVLFPPGSMAFDDDLIVATSFQVETLVNVRTQIGRWL</sequence>
<feature type="compositionally biased region" description="Low complexity" evidence="3">
    <location>
        <begin position="372"/>
        <end position="387"/>
    </location>
</feature>
<dbReference type="Pfam" id="PF02666">
    <property type="entry name" value="PS_Dcarbxylase"/>
    <property type="match status" value="1"/>
</dbReference>
<dbReference type="STRING" id="461836.A0A0L0D4W1"/>
<dbReference type="PANTHER" id="PTHR10067">
    <property type="entry name" value="PHOSPHATIDYLSERINE DECARBOXYLASE"/>
    <property type="match status" value="1"/>
</dbReference>
<keyword evidence="4" id="KW-0812">Transmembrane</keyword>
<evidence type="ECO:0000256" key="1">
    <source>
        <dbReference type="ARBA" id="ARBA00022793"/>
    </source>
</evidence>
<dbReference type="GeneID" id="25562447"/>
<feature type="region of interest" description="Disordered" evidence="3">
    <location>
        <begin position="354"/>
        <end position="413"/>
    </location>
</feature>
<dbReference type="InterPro" id="IPR003817">
    <property type="entry name" value="PS_Dcarbxylase"/>
</dbReference>
<keyword evidence="4" id="KW-0472">Membrane</keyword>
<organism evidence="5 6">
    <name type="scientific">Thecamonas trahens ATCC 50062</name>
    <dbReference type="NCBI Taxonomy" id="461836"/>
    <lineage>
        <taxon>Eukaryota</taxon>
        <taxon>Apusozoa</taxon>
        <taxon>Apusomonadida</taxon>
        <taxon>Apusomonadidae</taxon>
        <taxon>Thecamonas</taxon>
    </lineage>
</organism>
<reference evidence="5 6" key="1">
    <citation type="submission" date="2010-05" db="EMBL/GenBank/DDBJ databases">
        <title>The Genome Sequence of Thecamonas trahens ATCC 50062.</title>
        <authorList>
            <consortium name="The Broad Institute Genome Sequencing Platform"/>
            <person name="Russ C."/>
            <person name="Cuomo C."/>
            <person name="Shea T."/>
            <person name="Young S.K."/>
            <person name="Zeng Q."/>
            <person name="Koehrsen M."/>
            <person name="Haas B."/>
            <person name="Borodovsky M."/>
            <person name="Guigo R."/>
            <person name="Alvarado L."/>
            <person name="Berlin A."/>
            <person name="Bochicchio J."/>
            <person name="Borenstein D."/>
            <person name="Chapman S."/>
            <person name="Chen Z."/>
            <person name="Freedman E."/>
            <person name="Gellesch M."/>
            <person name="Goldberg J."/>
            <person name="Griggs A."/>
            <person name="Gujja S."/>
            <person name="Heilman E."/>
            <person name="Heiman D."/>
            <person name="Hepburn T."/>
            <person name="Howarth C."/>
            <person name="Jen D."/>
            <person name="Larson L."/>
            <person name="Mehta T."/>
            <person name="Park D."/>
            <person name="Pearson M."/>
            <person name="Roberts A."/>
            <person name="Saif S."/>
            <person name="Shenoy N."/>
            <person name="Sisk P."/>
            <person name="Stolte C."/>
            <person name="Sykes S."/>
            <person name="Thomson T."/>
            <person name="Walk T."/>
            <person name="White J."/>
            <person name="Yandava C."/>
            <person name="Burger G."/>
            <person name="Gray M.W."/>
            <person name="Holland P.W.H."/>
            <person name="King N."/>
            <person name="Lang F.B.F."/>
            <person name="Roger A.J."/>
            <person name="Ruiz-Trillo I."/>
            <person name="Lander E."/>
            <person name="Nusbaum C."/>
        </authorList>
    </citation>
    <scope>NUCLEOTIDE SEQUENCE [LARGE SCALE GENOMIC DNA]</scope>
    <source>
        <strain evidence="5 6">ATCC 50062</strain>
    </source>
</reference>
<evidence type="ECO:0008006" key="7">
    <source>
        <dbReference type="Google" id="ProtNLM"/>
    </source>
</evidence>
<feature type="transmembrane region" description="Helical" evidence="4">
    <location>
        <begin position="289"/>
        <end position="309"/>
    </location>
</feature>
<dbReference type="Proteomes" id="UP000054408">
    <property type="component" value="Unassembled WGS sequence"/>
</dbReference>
<keyword evidence="6" id="KW-1185">Reference proteome</keyword>
<dbReference type="GO" id="GO:0008654">
    <property type="term" value="P:phospholipid biosynthetic process"/>
    <property type="evidence" value="ECO:0007669"/>
    <property type="project" value="InterPro"/>
</dbReference>
<dbReference type="OrthoDB" id="5973539at2759"/>
<feature type="compositionally biased region" description="Basic and acidic residues" evidence="3">
    <location>
        <begin position="388"/>
        <end position="401"/>
    </location>
</feature>
<evidence type="ECO:0000256" key="3">
    <source>
        <dbReference type="SAM" id="MobiDB-lite"/>
    </source>
</evidence>
<proteinExistence type="predicted"/>
<accession>A0A0L0D4W1</accession>
<evidence type="ECO:0000313" key="6">
    <source>
        <dbReference type="Proteomes" id="UP000054408"/>
    </source>
</evidence>
<keyword evidence="1" id="KW-0210">Decarboxylase</keyword>
<protein>
    <recommendedName>
        <fullName evidence="7">Phosphatidylserine decarboxylase</fullName>
    </recommendedName>
</protein>
<dbReference type="EMBL" id="GL349442">
    <property type="protein sequence ID" value="KNC46343.1"/>
    <property type="molecule type" value="Genomic_DNA"/>
</dbReference>
<name>A0A0L0D4W1_THETB</name>
<evidence type="ECO:0000256" key="2">
    <source>
        <dbReference type="ARBA" id="ARBA00023239"/>
    </source>
</evidence>
<dbReference type="GO" id="GO:0004609">
    <property type="term" value="F:phosphatidylserine decarboxylase activity"/>
    <property type="evidence" value="ECO:0007669"/>
    <property type="project" value="InterPro"/>
</dbReference>
<dbReference type="OMA" id="WFTRAIN"/>
<feature type="transmembrane region" description="Helical" evidence="4">
    <location>
        <begin position="440"/>
        <end position="463"/>
    </location>
</feature>
<feature type="transmembrane region" description="Helical" evidence="4">
    <location>
        <begin position="259"/>
        <end position="282"/>
    </location>
</feature>
<evidence type="ECO:0000313" key="5">
    <source>
        <dbReference type="EMBL" id="KNC46343.1"/>
    </source>
</evidence>
<feature type="transmembrane region" description="Helical" evidence="4">
    <location>
        <begin position="315"/>
        <end position="339"/>
    </location>
</feature>